<dbReference type="EMBL" id="JACDZE010000001">
    <property type="protein sequence ID" value="MBA5628449.1"/>
    <property type="molecule type" value="Genomic_DNA"/>
</dbReference>
<protein>
    <recommendedName>
        <fullName evidence="4">Lipoprotein</fullName>
    </recommendedName>
</protein>
<dbReference type="AlphaFoldDB" id="A0A838ZRR6"/>
<dbReference type="RefSeq" id="WP_182042048.1">
    <property type="nucleotide sequence ID" value="NZ_JACDZE010000001.1"/>
</dbReference>
<sequence length="188" mass="22282">MKIIPFLISTLLLISCSNFYEFSNPTEEKEMYRAFEMPVGGETLEFNAYKDYYHDTINLDVVYINAKELNQLKRSTIHSSKNKQTLFLHNDTPYYLNIIGYYYPDLLLNEIKKPKTRFQSIPLTSGLGYQYEFNEKQIADFYIPHSGGILRFMAIGNPEWNKINSERFDKEINFVFYVINAQYFRLKP</sequence>
<keyword evidence="3" id="KW-1185">Reference proteome</keyword>
<dbReference type="PROSITE" id="PS51257">
    <property type="entry name" value="PROKAR_LIPOPROTEIN"/>
    <property type="match status" value="1"/>
</dbReference>
<evidence type="ECO:0000313" key="2">
    <source>
        <dbReference type="EMBL" id="MBA5628449.1"/>
    </source>
</evidence>
<feature type="chain" id="PRO_5032271107" description="Lipoprotein" evidence="1">
    <location>
        <begin position="21"/>
        <end position="188"/>
    </location>
</feature>
<feature type="signal peptide" evidence="1">
    <location>
        <begin position="1"/>
        <end position="20"/>
    </location>
</feature>
<comment type="caution">
    <text evidence="2">The sequence shown here is derived from an EMBL/GenBank/DDBJ whole genome shotgun (WGS) entry which is preliminary data.</text>
</comment>
<name>A0A838ZRR6_9FLAO</name>
<evidence type="ECO:0000313" key="3">
    <source>
        <dbReference type="Proteomes" id="UP000552241"/>
    </source>
</evidence>
<proteinExistence type="predicted"/>
<evidence type="ECO:0008006" key="4">
    <source>
        <dbReference type="Google" id="ProtNLM"/>
    </source>
</evidence>
<keyword evidence="1" id="KW-0732">Signal</keyword>
<gene>
    <name evidence="2" type="ORF">HU137_01545</name>
</gene>
<organism evidence="2 3">
    <name type="scientific">Moheibacter lacus</name>
    <dbReference type="NCBI Taxonomy" id="2745851"/>
    <lineage>
        <taxon>Bacteria</taxon>
        <taxon>Pseudomonadati</taxon>
        <taxon>Bacteroidota</taxon>
        <taxon>Flavobacteriia</taxon>
        <taxon>Flavobacteriales</taxon>
        <taxon>Weeksellaceae</taxon>
        <taxon>Moheibacter</taxon>
    </lineage>
</organism>
<reference evidence="2 3" key="1">
    <citation type="submission" date="2020-07" db="EMBL/GenBank/DDBJ databases">
        <title>Moheibacter lacus sp. nov., a member of the family Flavobacteriaceae isolated from freshwater lake sediment.</title>
        <authorList>
            <person name="Liu Y."/>
        </authorList>
    </citation>
    <scope>NUCLEOTIDE SEQUENCE [LARGE SCALE GENOMIC DNA]</scope>
    <source>
        <strain evidence="2 3">BDHS18</strain>
    </source>
</reference>
<dbReference type="Proteomes" id="UP000552241">
    <property type="component" value="Unassembled WGS sequence"/>
</dbReference>
<evidence type="ECO:0000256" key="1">
    <source>
        <dbReference type="SAM" id="SignalP"/>
    </source>
</evidence>
<accession>A0A838ZRR6</accession>